<gene>
    <name evidence="1" type="ORF">SAMN04487996_12029</name>
</gene>
<accession>A0A1G7VBI0</accession>
<dbReference type="Proteomes" id="UP000198748">
    <property type="component" value="Unassembled WGS sequence"/>
</dbReference>
<reference evidence="2" key="1">
    <citation type="submission" date="2016-10" db="EMBL/GenBank/DDBJ databases">
        <authorList>
            <person name="Varghese N."/>
            <person name="Submissions S."/>
        </authorList>
    </citation>
    <scope>NUCLEOTIDE SEQUENCE [LARGE SCALE GENOMIC DNA]</scope>
    <source>
        <strain evidence="2">DSM 25329</strain>
    </source>
</reference>
<proteinExistence type="predicted"/>
<dbReference type="AlphaFoldDB" id="A0A1G7VBI0"/>
<organism evidence="1 2">
    <name type="scientific">Dyadobacter soli</name>
    <dbReference type="NCBI Taxonomy" id="659014"/>
    <lineage>
        <taxon>Bacteria</taxon>
        <taxon>Pseudomonadati</taxon>
        <taxon>Bacteroidota</taxon>
        <taxon>Cytophagia</taxon>
        <taxon>Cytophagales</taxon>
        <taxon>Spirosomataceae</taxon>
        <taxon>Dyadobacter</taxon>
    </lineage>
</organism>
<evidence type="ECO:0000313" key="1">
    <source>
        <dbReference type="EMBL" id="SDG57205.1"/>
    </source>
</evidence>
<dbReference type="PROSITE" id="PS51257">
    <property type="entry name" value="PROKAR_LIPOPROTEIN"/>
    <property type="match status" value="1"/>
</dbReference>
<evidence type="ECO:0000313" key="2">
    <source>
        <dbReference type="Proteomes" id="UP000198748"/>
    </source>
</evidence>
<sequence length="123" mass="14133">MKRILFIIALSMSLSGCDLFETPEWHHVVKEVSEVDHFVIDNGERGVLVRFLIEGELSDSAKIQWSVDSTFRDSLNSYYTIKLPKGKVNVISGPHDYYGTKMYLKYIPINPLTEGKLLIRTRI</sequence>
<dbReference type="EMBL" id="FNAN01000020">
    <property type="protein sequence ID" value="SDG57205.1"/>
    <property type="molecule type" value="Genomic_DNA"/>
</dbReference>
<name>A0A1G7VBI0_9BACT</name>
<protein>
    <submittedName>
        <fullName evidence="1">Uncharacterized protein</fullName>
    </submittedName>
</protein>
<keyword evidence="2" id="KW-1185">Reference proteome</keyword>
<dbReference type="RefSeq" id="WP_090156404.1">
    <property type="nucleotide sequence ID" value="NZ_FNAN01000020.1"/>
</dbReference>
<dbReference type="OrthoDB" id="960677at2"/>